<accession>A0ABY5D559</accession>
<dbReference type="InterPro" id="IPR000792">
    <property type="entry name" value="Tscrpt_reg_LuxR_C"/>
</dbReference>
<evidence type="ECO:0000256" key="2">
    <source>
        <dbReference type="ARBA" id="ARBA00023125"/>
    </source>
</evidence>
<dbReference type="RefSeq" id="WP_254418678.1">
    <property type="nucleotide sequence ID" value="NZ_BAAAJB010000092.1"/>
</dbReference>
<dbReference type="InterPro" id="IPR016032">
    <property type="entry name" value="Sig_transdc_resp-reg_C-effctor"/>
</dbReference>
<dbReference type="SMART" id="SM00421">
    <property type="entry name" value="HTH_LUXR"/>
    <property type="match status" value="1"/>
</dbReference>
<dbReference type="PANTHER" id="PTHR44688:SF16">
    <property type="entry name" value="DNA-BINDING TRANSCRIPTIONAL ACTIVATOR DEVR_DOSR"/>
    <property type="match status" value="1"/>
</dbReference>
<dbReference type="PROSITE" id="PS00622">
    <property type="entry name" value="HTH_LUXR_1"/>
    <property type="match status" value="1"/>
</dbReference>
<reference evidence="5" key="1">
    <citation type="submission" date="2022-06" db="EMBL/GenBank/DDBJ databases">
        <authorList>
            <person name="Ping M."/>
        </authorList>
    </citation>
    <scope>NUCLEOTIDE SEQUENCE</scope>
    <source>
        <strain evidence="5">JCM11759T</strain>
    </source>
</reference>
<dbReference type="Proteomes" id="UP001055940">
    <property type="component" value="Chromosome"/>
</dbReference>
<dbReference type="CDD" id="cd06170">
    <property type="entry name" value="LuxR_C_like"/>
    <property type="match status" value="1"/>
</dbReference>
<dbReference type="Gene3D" id="1.10.10.10">
    <property type="entry name" value="Winged helix-like DNA-binding domain superfamily/Winged helix DNA-binding domain"/>
    <property type="match status" value="1"/>
</dbReference>
<feature type="domain" description="HTH luxR-type" evidence="4">
    <location>
        <begin position="133"/>
        <end position="198"/>
    </location>
</feature>
<evidence type="ECO:0000313" key="6">
    <source>
        <dbReference type="Proteomes" id="UP001055940"/>
    </source>
</evidence>
<name>A0ABY5D559_9ACTN</name>
<sequence>MSYKVMVSTSCSALNRRIHHATESAGWTAVPAVINGELSGIAAAVVESDQLYEATRYTDRGIPVIGIMYGTDDPMWHAPEIRELSGLVDRDDMDSEYTAALRSALGGRSHVSQEFAAHIISVIASRNALSTTDCTDLERLSAREREVVELAARGADNAEISATLKIEVSTVKFHISNILRKLEFRDRTELIVRLGVGLASVARPEKARA</sequence>
<gene>
    <name evidence="5" type="ORF">NE857_30125</name>
</gene>
<proteinExistence type="predicted"/>
<organism evidence="5 6">
    <name type="scientific">Nocardiopsis exhalans</name>
    <dbReference type="NCBI Taxonomy" id="163604"/>
    <lineage>
        <taxon>Bacteria</taxon>
        <taxon>Bacillati</taxon>
        <taxon>Actinomycetota</taxon>
        <taxon>Actinomycetes</taxon>
        <taxon>Streptosporangiales</taxon>
        <taxon>Nocardiopsidaceae</taxon>
        <taxon>Nocardiopsis</taxon>
    </lineage>
</organism>
<dbReference type="PRINTS" id="PR00038">
    <property type="entry name" value="HTHLUXR"/>
</dbReference>
<keyword evidence="6" id="KW-1185">Reference proteome</keyword>
<evidence type="ECO:0000313" key="5">
    <source>
        <dbReference type="EMBL" id="USY19454.1"/>
    </source>
</evidence>
<keyword evidence="1" id="KW-0805">Transcription regulation</keyword>
<dbReference type="InterPro" id="IPR036388">
    <property type="entry name" value="WH-like_DNA-bd_sf"/>
</dbReference>
<protein>
    <submittedName>
        <fullName evidence="5">LuxR C-terminal-related transcriptional regulator</fullName>
    </submittedName>
</protein>
<keyword evidence="2" id="KW-0238">DNA-binding</keyword>
<dbReference type="PROSITE" id="PS50043">
    <property type="entry name" value="HTH_LUXR_2"/>
    <property type="match status" value="1"/>
</dbReference>
<dbReference type="PANTHER" id="PTHR44688">
    <property type="entry name" value="DNA-BINDING TRANSCRIPTIONAL ACTIVATOR DEVR_DOSR"/>
    <property type="match status" value="1"/>
</dbReference>
<evidence type="ECO:0000256" key="1">
    <source>
        <dbReference type="ARBA" id="ARBA00023015"/>
    </source>
</evidence>
<dbReference type="SUPFAM" id="SSF46894">
    <property type="entry name" value="C-terminal effector domain of the bipartite response regulators"/>
    <property type="match status" value="1"/>
</dbReference>
<keyword evidence="3" id="KW-0804">Transcription</keyword>
<evidence type="ECO:0000256" key="3">
    <source>
        <dbReference type="ARBA" id="ARBA00023163"/>
    </source>
</evidence>
<evidence type="ECO:0000259" key="4">
    <source>
        <dbReference type="PROSITE" id="PS50043"/>
    </source>
</evidence>
<dbReference type="EMBL" id="CP099837">
    <property type="protein sequence ID" value="USY19454.1"/>
    <property type="molecule type" value="Genomic_DNA"/>
</dbReference>
<dbReference type="Pfam" id="PF00196">
    <property type="entry name" value="GerE"/>
    <property type="match status" value="1"/>
</dbReference>